<feature type="compositionally biased region" description="Polar residues" evidence="1">
    <location>
        <begin position="406"/>
        <end position="425"/>
    </location>
</feature>
<feature type="compositionally biased region" description="Pro residues" evidence="1">
    <location>
        <begin position="387"/>
        <end position="397"/>
    </location>
</feature>
<feature type="region of interest" description="Disordered" evidence="1">
    <location>
        <begin position="385"/>
        <end position="496"/>
    </location>
</feature>
<organism evidence="2 3">
    <name type="scientific">Mycolicibacterium arenosum</name>
    <dbReference type="NCBI Taxonomy" id="2952157"/>
    <lineage>
        <taxon>Bacteria</taxon>
        <taxon>Bacillati</taxon>
        <taxon>Actinomycetota</taxon>
        <taxon>Actinomycetes</taxon>
        <taxon>Mycobacteriales</taxon>
        <taxon>Mycobacteriaceae</taxon>
        <taxon>Mycolicibacterium</taxon>
    </lineage>
</organism>
<evidence type="ECO:0000313" key="2">
    <source>
        <dbReference type="EMBL" id="MCP9274448.1"/>
    </source>
</evidence>
<accession>A0ABT1M5L9</accession>
<evidence type="ECO:0008006" key="4">
    <source>
        <dbReference type="Google" id="ProtNLM"/>
    </source>
</evidence>
<dbReference type="EMBL" id="JANDBD010000008">
    <property type="protein sequence ID" value="MCP9274448.1"/>
    <property type="molecule type" value="Genomic_DNA"/>
</dbReference>
<comment type="caution">
    <text evidence="2">The sequence shown here is derived from an EMBL/GenBank/DDBJ whole genome shotgun (WGS) entry which is preliminary data.</text>
</comment>
<gene>
    <name evidence="2" type="ORF">NM203_19845</name>
</gene>
<dbReference type="RefSeq" id="WP_255061998.1">
    <property type="nucleotide sequence ID" value="NZ_JANDBD010000008.1"/>
</dbReference>
<proteinExistence type="predicted"/>
<evidence type="ECO:0000313" key="3">
    <source>
        <dbReference type="Proteomes" id="UP001651690"/>
    </source>
</evidence>
<dbReference type="Proteomes" id="UP001651690">
    <property type="component" value="Unassembled WGS sequence"/>
</dbReference>
<protein>
    <recommendedName>
        <fullName evidence="4">PE-PGRS family protein</fullName>
    </recommendedName>
</protein>
<keyword evidence="3" id="KW-1185">Reference proteome</keyword>
<reference evidence="2 3" key="1">
    <citation type="submission" date="2022-06" db="EMBL/GenBank/DDBJ databases">
        <title>Mycolicibacterium sp. CAU 1645 isolated from seawater.</title>
        <authorList>
            <person name="Kim W."/>
        </authorList>
    </citation>
    <scope>NUCLEOTIDE SEQUENCE [LARGE SCALE GENOMIC DNA]</scope>
    <source>
        <strain evidence="2 3">CAU 1645</strain>
    </source>
</reference>
<evidence type="ECO:0000256" key="1">
    <source>
        <dbReference type="SAM" id="MobiDB-lite"/>
    </source>
</evidence>
<feature type="compositionally biased region" description="Low complexity" evidence="1">
    <location>
        <begin position="457"/>
        <end position="484"/>
    </location>
</feature>
<name>A0ABT1M5L9_9MYCO</name>
<sequence>MQPALPSAAPGCDATYPDVAPSRTKMLVAGVAVASVGVLALHPVMTAPAIEESRKAAVELSAVTNPLTTLQTTFTNTFTNLTALNTNATTSATALATALSNPAVQAQFTGILTAATDPTRILGALSELPGYAQRLAAAQAGSSSQFQEAISLLPGVLQVSAGFLAEGKFLESFAEINLWFLTAGLSDLRGSALDALRVPGDFLDSIGLEPLARILGTSWMDEGTNGPGFGRGLLSRGIAGNFGRAVLGPPVTAVFQTVEIMDAVRGALQTGDLETAVSELVNAPIKIVNAFVNGYVPAFVTDPNSPIPPGPGQTFPGLIGPTGSFDFIFRQIPAEIAAALQVPRPAPAVAPAGAPSAARVAAESESPSALPGTDDAQLLTVDVPAPAATPEPAPEPQPETAGTPAVSGSTETPEPSGVSTASTTSSDEDGVDVTSTPKSTSKTSPSSTTDAHDADEAGGSESASTASAGASKGSTTSAASSTSGGDSGGDSAGGDE</sequence>
<feature type="compositionally biased region" description="Gly residues" evidence="1">
    <location>
        <begin position="485"/>
        <end position="496"/>
    </location>
</feature>
<feature type="compositionally biased region" description="Low complexity" evidence="1">
    <location>
        <begin position="434"/>
        <end position="449"/>
    </location>
</feature>